<evidence type="ECO:0000313" key="1">
    <source>
        <dbReference type="EMBL" id="GFH62117.1"/>
    </source>
</evidence>
<keyword evidence="2" id="KW-1185">Reference proteome</keyword>
<comment type="caution">
    <text evidence="1">The sequence shown here is derived from an EMBL/GenBank/DDBJ whole genome shotgun (WGS) entry which is preliminary data.</text>
</comment>
<sequence length="254" mass="29357">MPAKVAGTSLKKFTKQCVGFFDKIDHTLNKPVKHQISNILEGPLRPPKIITSHLLSEAPFLHLSRHASRSNLIVYLYRDETDRLFSSIKQVLSRNICHLRCGVDHHAINNNGTHCIVNEDNFVVKALFNKFKEIGWGNTEIMTCNFYKSIEENLPNMVFIHYKQVDKLMKVLAKHNCPHLLNKNFNLNFGSEKKQIFLRVKNNVTVPVEDWLDGKGHLLEWAMGLTREGYCQAKTRNMEDRLFSCRDQILQVRG</sequence>
<reference evidence="1 2" key="1">
    <citation type="journal article" date="2021" name="Sci. Rep.">
        <title>The genome of the diatom Chaetoceros tenuissimus carries an ancient integrated fragment of an extant virus.</title>
        <authorList>
            <person name="Hongo Y."/>
            <person name="Kimura K."/>
            <person name="Takaki Y."/>
            <person name="Yoshida Y."/>
            <person name="Baba S."/>
            <person name="Kobayashi G."/>
            <person name="Nagasaki K."/>
            <person name="Hano T."/>
            <person name="Tomaru Y."/>
        </authorList>
    </citation>
    <scope>NUCLEOTIDE SEQUENCE [LARGE SCALE GENOMIC DNA]</scope>
    <source>
        <strain evidence="1 2">NIES-3715</strain>
    </source>
</reference>
<proteinExistence type="predicted"/>
<dbReference type="EMBL" id="BLLK01000078">
    <property type="protein sequence ID" value="GFH62117.1"/>
    <property type="molecule type" value="Genomic_DNA"/>
</dbReference>
<evidence type="ECO:0008006" key="3">
    <source>
        <dbReference type="Google" id="ProtNLM"/>
    </source>
</evidence>
<protein>
    <recommendedName>
        <fullName evidence="3">Sulfotransferase</fullName>
    </recommendedName>
</protein>
<dbReference type="AlphaFoldDB" id="A0AAD3HFL2"/>
<gene>
    <name evidence="1" type="ORF">CTEN210_18593</name>
</gene>
<evidence type="ECO:0000313" key="2">
    <source>
        <dbReference type="Proteomes" id="UP001054902"/>
    </source>
</evidence>
<organism evidence="1 2">
    <name type="scientific">Chaetoceros tenuissimus</name>
    <dbReference type="NCBI Taxonomy" id="426638"/>
    <lineage>
        <taxon>Eukaryota</taxon>
        <taxon>Sar</taxon>
        <taxon>Stramenopiles</taxon>
        <taxon>Ochrophyta</taxon>
        <taxon>Bacillariophyta</taxon>
        <taxon>Coscinodiscophyceae</taxon>
        <taxon>Chaetocerotophycidae</taxon>
        <taxon>Chaetocerotales</taxon>
        <taxon>Chaetocerotaceae</taxon>
        <taxon>Chaetoceros</taxon>
    </lineage>
</organism>
<dbReference type="Proteomes" id="UP001054902">
    <property type="component" value="Unassembled WGS sequence"/>
</dbReference>
<name>A0AAD3HFL2_9STRA</name>
<accession>A0AAD3HFL2</accession>